<accession>A0A918SC39</accession>
<keyword evidence="2" id="KW-0597">Phosphoprotein</keyword>
<dbReference type="EMBL" id="BMZE01000003">
    <property type="protein sequence ID" value="GHA32762.1"/>
    <property type="molecule type" value="Genomic_DNA"/>
</dbReference>
<keyword evidence="5" id="KW-1185">Reference proteome</keyword>
<protein>
    <recommendedName>
        <fullName evidence="3">HPt domain-containing protein</fullName>
    </recommendedName>
</protein>
<dbReference type="SUPFAM" id="SSF47226">
    <property type="entry name" value="Histidine-containing phosphotransfer domain, HPT domain"/>
    <property type="match status" value="1"/>
</dbReference>
<evidence type="ECO:0000313" key="5">
    <source>
        <dbReference type="Proteomes" id="UP000646579"/>
    </source>
</evidence>
<dbReference type="AlphaFoldDB" id="A0A918SC39"/>
<dbReference type="Gene3D" id="1.20.120.160">
    <property type="entry name" value="HPT domain"/>
    <property type="match status" value="1"/>
</dbReference>
<organism evidence="4 5">
    <name type="scientific">Devosia pacifica</name>
    <dbReference type="NCBI Taxonomy" id="1335967"/>
    <lineage>
        <taxon>Bacteria</taxon>
        <taxon>Pseudomonadati</taxon>
        <taxon>Pseudomonadota</taxon>
        <taxon>Alphaproteobacteria</taxon>
        <taxon>Hyphomicrobiales</taxon>
        <taxon>Devosiaceae</taxon>
        <taxon>Devosia</taxon>
    </lineage>
</organism>
<dbReference type="GO" id="GO:0000160">
    <property type="term" value="P:phosphorelay signal transduction system"/>
    <property type="evidence" value="ECO:0007669"/>
    <property type="project" value="UniProtKB-KW"/>
</dbReference>
<dbReference type="Pfam" id="PF01627">
    <property type="entry name" value="Hpt"/>
    <property type="match status" value="1"/>
</dbReference>
<keyword evidence="1" id="KW-0902">Two-component regulatory system</keyword>
<dbReference type="InterPro" id="IPR008207">
    <property type="entry name" value="Sig_transdc_His_kin_Hpt_dom"/>
</dbReference>
<evidence type="ECO:0000259" key="3">
    <source>
        <dbReference type="PROSITE" id="PS50894"/>
    </source>
</evidence>
<feature type="domain" description="HPt" evidence="3">
    <location>
        <begin position="7"/>
        <end position="105"/>
    </location>
</feature>
<dbReference type="RefSeq" id="WP_189426630.1">
    <property type="nucleotide sequence ID" value="NZ_BMZE01000003.1"/>
</dbReference>
<sequence length="105" mass="11422">MSTVEALQGSVSPLRDKFAQRMRHDAAELETLLCDPSVSDSEKHERIRFLAHRLAGSASIFGFAVVADPAAEIEDAINQNASASSVELLTRRLIVLIERALADFG</sequence>
<dbReference type="Proteomes" id="UP000646579">
    <property type="component" value="Unassembled WGS sequence"/>
</dbReference>
<reference evidence="4" key="1">
    <citation type="journal article" date="2014" name="Int. J. Syst. Evol. Microbiol.">
        <title>Complete genome sequence of Corynebacterium casei LMG S-19264T (=DSM 44701T), isolated from a smear-ripened cheese.</title>
        <authorList>
            <consortium name="US DOE Joint Genome Institute (JGI-PGF)"/>
            <person name="Walter F."/>
            <person name="Albersmeier A."/>
            <person name="Kalinowski J."/>
            <person name="Ruckert C."/>
        </authorList>
    </citation>
    <scope>NUCLEOTIDE SEQUENCE</scope>
    <source>
        <strain evidence="4">KCTC 32437</strain>
    </source>
</reference>
<gene>
    <name evidence="4" type="ORF">GCM10007989_31110</name>
</gene>
<comment type="caution">
    <text evidence="4">The sequence shown here is derived from an EMBL/GenBank/DDBJ whole genome shotgun (WGS) entry which is preliminary data.</text>
</comment>
<dbReference type="GO" id="GO:0004672">
    <property type="term" value="F:protein kinase activity"/>
    <property type="evidence" value="ECO:0007669"/>
    <property type="project" value="UniProtKB-ARBA"/>
</dbReference>
<name>A0A918SC39_9HYPH</name>
<feature type="modified residue" description="Phosphohistidine" evidence="2">
    <location>
        <position position="52"/>
    </location>
</feature>
<evidence type="ECO:0000256" key="2">
    <source>
        <dbReference type="PROSITE-ProRule" id="PRU00110"/>
    </source>
</evidence>
<reference evidence="4" key="2">
    <citation type="submission" date="2020-09" db="EMBL/GenBank/DDBJ databases">
        <authorList>
            <person name="Sun Q."/>
            <person name="Kim S."/>
        </authorList>
    </citation>
    <scope>NUCLEOTIDE SEQUENCE</scope>
    <source>
        <strain evidence="4">KCTC 32437</strain>
    </source>
</reference>
<evidence type="ECO:0000256" key="1">
    <source>
        <dbReference type="ARBA" id="ARBA00023012"/>
    </source>
</evidence>
<proteinExistence type="predicted"/>
<dbReference type="InterPro" id="IPR036641">
    <property type="entry name" value="HPT_dom_sf"/>
</dbReference>
<evidence type="ECO:0000313" key="4">
    <source>
        <dbReference type="EMBL" id="GHA32762.1"/>
    </source>
</evidence>
<dbReference type="PROSITE" id="PS50894">
    <property type="entry name" value="HPT"/>
    <property type="match status" value="1"/>
</dbReference>